<keyword evidence="2 4" id="KW-0378">Hydrolase</keyword>
<dbReference type="CDD" id="cd00555">
    <property type="entry name" value="Maf"/>
    <property type="match status" value="1"/>
</dbReference>
<dbReference type="GO" id="GO:0009117">
    <property type="term" value="P:nucleotide metabolic process"/>
    <property type="evidence" value="ECO:0007669"/>
    <property type="project" value="UniProtKB-KW"/>
</dbReference>
<feature type="site" description="Important for substrate specificity" evidence="4">
    <location>
        <position position="159"/>
    </location>
</feature>
<feature type="site" description="Important for substrate specificity" evidence="4">
    <location>
        <position position="77"/>
    </location>
</feature>
<dbReference type="PANTHER" id="PTHR43213:SF5">
    <property type="entry name" value="BIFUNCTIONAL DTTP_UTP PYROPHOSPHATASE_METHYLTRANSFERASE PROTEIN-RELATED"/>
    <property type="match status" value="1"/>
</dbReference>
<dbReference type="Pfam" id="PF02545">
    <property type="entry name" value="Maf"/>
    <property type="match status" value="1"/>
</dbReference>
<comment type="similarity">
    <text evidence="4">Belongs to the Maf family. YhdE subfamily.</text>
</comment>
<dbReference type="GeneID" id="94579862"/>
<dbReference type="EMBL" id="MTBO01000002">
    <property type="protein sequence ID" value="OSI18565.1"/>
    <property type="molecule type" value="Genomic_DNA"/>
</dbReference>
<comment type="function">
    <text evidence="4">Nucleoside triphosphate pyrophosphatase that hydrolyzes dTTP and UTP. May have a dual role in cell division arrest and in preventing the incorporation of modified nucleotides into cellular nucleic acids.</text>
</comment>
<dbReference type="PIRSF" id="PIRSF006305">
    <property type="entry name" value="Maf"/>
    <property type="match status" value="1"/>
</dbReference>
<dbReference type="Gene3D" id="3.90.950.10">
    <property type="match status" value="1"/>
</dbReference>
<evidence type="ECO:0000256" key="4">
    <source>
        <dbReference type="HAMAP-Rule" id="MF_00528"/>
    </source>
</evidence>
<dbReference type="OrthoDB" id="9807767at2"/>
<dbReference type="RefSeq" id="WP_085365065.1">
    <property type="nucleotide sequence ID" value="NZ_CAUJPZ010000001.1"/>
</dbReference>
<comment type="catalytic activity">
    <reaction evidence="4">
        <text>UTP + H2O = UMP + diphosphate + H(+)</text>
        <dbReference type="Rhea" id="RHEA:29395"/>
        <dbReference type="ChEBI" id="CHEBI:15377"/>
        <dbReference type="ChEBI" id="CHEBI:15378"/>
        <dbReference type="ChEBI" id="CHEBI:33019"/>
        <dbReference type="ChEBI" id="CHEBI:46398"/>
        <dbReference type="ChEBI" id="CHEBI:57865"/>
        <dbReference type="EC" id="3.6.1.9"/>
    </reaction>
</comment>
<name>A0A1X3DFL1_9NEIS</name>
<protein>
    <recommendedName>
        <fullName evidence="4">dTTP/UTP pyrophosphatase</fullName>
        <shortName evidence="4">dTTPase/UTPase</shortName>
        <ecNumber evidence="4">3.6.1.9</ecNumber>
    </recommendedName>
    <alternativeName>
        <fullName evidence="4">Nucleoside triphosphate pyrophosphatase</fullName>
    </alternativeName>
    <alternativeName>
        <fullName evidence="4">Nucleotide pyrophosphatase</fullName>
        <shortName evidence="4">Nucleotide PPase</shortName>
    </alternativeName>
</protein>
<comment type="catalytic activity">
    <reaction evidence="4">
        <text>dTTP + H2O = dTMP + diphosphate + H(+)</text>
        <dbReference type="Rhea" id="RHEA:28534"/>
        <dbReference type="ChEBI" id="CHEBI:15377"/>
        <dbReference type="ChEBI" id="CHEBI:15378"/>
        <dbReference type="ChEBI" id="CHEBI:33019"/>
        <dbReference type="ChEBI" id="CHEBI:37568"/>
        <dbReference type="ChEBI" id="CHEBI:63528"/>
        <dbReference type="EC" id="3.6.1.9"/>
    </reaction>
</comment>
<keyword evidence="3 4" id="KW-0546">Nucleotide metabolism</keyword>
<organism evidence="5 6">
    <name type="scientific">Neisseria dentiae</name>
    <dbReference type="NCBI Taxonomy" id="194197"/>
    <lineage>
        <taxon>Bacteria</taxon>
        <taxon>Pseudomonadati</taxon>
        <taxon>Pseudomonadota</taxon>
        <taxon>Betaproteobacteria</taxon>
        <taxon>Neisseriales</taxon>
        <taxon>Neisseriaceae</taxon>
        <taxon>Neisseria</taxon>
    </lineage>
</organism>
<evidence type="ECO:0000256" key="3">
    <source>
        <dbReference type="ARBA" id="ARBA00023080"/>
    </source>
</evidence>
<dbReference type="Proteomes" id="UP000193118">
    <property type="component" value="Unassembled WGS sequence"/>
</dbReference>
<evidence type="ECO:0000313" key="5">
    <source>
        <dbReference type="EMBL" id="OSI18565.1"/>
    </source>
</evidence>
<dbReference type="STRING" id="194197.BWD09_02005"/>
<dbReference type="GO" id="GO:0036218">
    <property type="term" value="F:dTTP diphosphatase activity"/>
    <property type="evidence" value="ECO:0007669"/>
    <property type="project" value="RHEA"/>
</dbReference>
<dbReference type="InterPro" id="IPR003697">
    <property type="entry name" value="Maf-like"/>
</dbReference>
<keyword evidence="4" id="KW-0963">Cytoplasm</keyword>
<proteinExistence type="inferred from homology"/>
<comment type="caution">
    <text evidence="4">Lacks conserved residue(s) required for the propagation of feature annotation.</text>
</comment>
<comment type="cofactor">
    <cofactor evidence="1 4">
        <name>a divalent metal cation</name>
        <dbReference type="ChEBI" id="CHEBI:60240"/>
    </cofactor>
</comment>
<evidence type="ECO:0000256" key="2">
    <source>
        <dbReference type="ARBA" id="ARBA00022801"/>
    </source>
</evidence>
<keyword evidence="6" id="KW-1185">Reference proteome</keyword>
<dbReference type="GO" id="GO:0036221">
    <property type="term" value="F:UTP diphosphatase activity"/>
    <property type="evidence" value="ECO:0007669"/>
    <property type="project" value="RHEA"/>
</dbReference>
<dbReference type="PANTHER" id="PTHR43213">
    <property type="entry name" value="BIFUNCTIONAL DTTP/UTP PYROPHOSPHATASE/METHYLTRANSFERASE PROTEIN-RELATED"/>
    <property type="match status" value="1"/>
</dbReference>
<comment type="caution">
    <text evidence="5">The sequence shown here is derived from an EMBL/GenBank/DDBJ whole genome shotgun (WGS) entry which is preliminary data.</text>
</comment>
<dbReference type="GO" id="GO:0005737">
    <property type="term" value="C:cytoplasm"/>
    <property type="evidence" value="ECO:0007669"/>
    <property type="project" value="UniProtKB-SubCell"/>
</dbReference>
<gene>
    <name evidence="5" type="ORF">BWD09_02005</name>
</gene>
<dbReference type="AlphaFoldDB" id="A0A1X3DFL1"/>
<feature type="site" description="Important for substrate specificity" evidence="4">
    <location>
        <position position="12"/>
    </location>
</feature>
<evidence type="ECO:0000256" key="1">
    <source>
        <dbReference type="ARBA" id="ARBA00001968"/>
    </source>
</evidence>
<reference evidence="6" key="1">
    <citation type="submission" date="2017-01" db="EMBL/GenBank/DDBJ databases">
        <authorList>
            <person name="Wolfgang W.J."/>
            <person name="Cole J."/>
            <person name="Wroblewski D."/>
            <person name="Mcginnis J."/>
            <person name="Musser K.A."/>
        </authorList>
    </citation>
    <scope>NUCLEOTIDE SEQUENCE [LARGE SCALE GENOMIC DNA]</scope>
    <source>
        <strain evidence="6">DSM 19151</strain>
    </source>
</reference>
<sequence>MNTVYLASGSPRRREILENLGYTVARLRAEIDETPYLHEAAAAYVARMALEKNAAAVAYWQAQHPFAPEYPLLSADTTVALHNHILGKPQSAEDAADILRRLSGTTHQVLTAVCVYWQGDTRALIQQSDVTFKTLSEAEIAAYITSGEPMDKAGAYGIQGLGGIFVENLRGSFTGVMGLPVFETVTLLKSLGLATPPFQTA</sequence>
<evidence type="ECO:0000313" key="6">
    <source>
        <dbReference type="Proteomes" id="UP000193118"/>
    </source>
</evidence>
<comment type="subcellular location">
    <subcellularLocation>
        <location evidence="4">Cytoplasm</location>
    </subcellularLocation>
</comment>
<dbReference type="HAMAP" id="MF_00528">
    <property type="entry name" value="Maf"/>
    <property type="match status" value="1"/>
</dbReference>
<dbReference type="InterPro" id="IPR029001">
    <property type="entry name" value="ITPase-like_fam"/>
</dbReference>
<dbReference type="SUPFAM" id="SSF52972">
    <property type="entry name" value="ITPase-like"/>
    <property type="match status" value="1"/>
</dbReference>
<dbReference type="NCBIfam" id="TIGR00172">
    <property type="entry name" value="maf"/>
    <property type="match status" value="1"/>
</dbReference>
<dbReference type="EC" id="3.6.1.9" evidence="4"/>
<feature type="active site" description="Proton acceptor" evidence="4">
    <location>
        <position position="76"/>
    </location>
</feature>
<accession>A0A1X3DFL1</accession>